<dbReference type="SUPFAM" id="SSF57667">
    <property type="entry name" value="beta-beta-alpha zinc fingers"/>
    <property type="match status" value="1"/>
</dbReference>
<keyword evidence="2 4" id="KW-0863">Zinc-finger</keyword>
<dbReference type="STRING" id="1661398.A0A482V6C5"/>
<protein>
    <submittedName>
        <fullName evidence="7">RING finger and SPRY domain-containing protein 1</fullName>
    </submittedName>
</protein>
<dbReference type="InterPro" id="IPR045129">
    <property type="entry name" value="RNF123/RKP/RSPRY1"/>
</dbReference>
<feature type="compositionally biased region" description="Acidic residues" evidence="5">
    <location>
        <begin position="56"/>
        <end position="67"/>
    </location>
</feature>
<dbReference type="GO" id="GO:0004842">
    <property type="term" value="F:ubiquitin-protein transferase activity"/>
    <property type="evidence" value="ECO:0007669"/>
    <property type="project" value="InterPro"/>
</dbReference>
<feature type="compositionally biased region" description="Low complexity" evidence="5">
    <location>
        <begin position="40"/>
        <end position="55"/>
    </location>
</feature>
<keyword evidence="3" id="KW-0862">Zinc</keyword>
<evidence type="ECO:0000256" key="4">
    <source>
        <dbReference type="PROSITE-ProRule" id="PRU00042"/>
    </source>
</evidence>
<dbReference type="PANTHER" id="PTHR13363:SF6">
    <property type="entry name" value="RING FINGER AND SPRY DOMAIN-CONTAINING PROTEIN 1"/>
    <property type="match status" value="1"/>
</dbReference>
<dbReference type="InterPro" id="IPR013087">
    <property type="entry name" value="Znf_C2H2_type"/>
</dbReference>
<dbReference type="SMART" id="SM00355">
    <property type="entry name" value="ZnF_C2H2"/>
    <property type="match status" value="2"/>
</dbReference>
<dbReference type="GO" id="GO:0005737">
    <property type="term" value="C:cytoplasm"/>
    <property type="evidence" value="ECO:0007669"/>
    <property type="project" value="TreeGrafter"/>
</dbReference>
<dbReference type="GO" id="GO:0051603">
    <property type="term" value="P:proteolysis involved in protein catabolic process"/>
    <property type="evidence" value="ECO:0007669"/>
    <property type="project" value="TreeGrafter"/>
</dbReference>
<keyword evidence="8" id="KW-1185">Reference proteome</keyword>
<dbReference type="InterPro" id="IPR036236">
    <property type="entry name" value="Znf_C2H2_sf"/>
</dbReference>
<dbReference type="EMBL" id="QDEB01133927">
    <property type="protein sequence ID" value="RZB38761.1"/>
    <property type="molecule type" value="Genomic_DNA"/>
</dbReference>
<evidence type="ECO:0000256" key="3">
    <source>
        <dbReference type="ARBA" id="ARBA00022833"/>
    </source>
</evidence>
<accession>A0A482V6C5</accession>
<dbReference type="AlphaFoldDB" id="A0A482V6C5"/>
<organism evidence="7 8">
    <name type="scientific">Asbolus verrucosus</name>
    <name type="common">Desert ironclad beetle</name>
    <dbReference type="NCBI Taxonomy" id="1661398"/>
    <lineage>
        <taxon>Eukaryota</taxon>
        <taxon>Metazoa</taxon>
        <taxon>Ecdysozoa</taxon>
        <taxon>Arthropoda</taxon>
        <taxon>Hexapoda</taxon>
        <taxon>Insecta</taxon>
        <taxon>Pterygota</taxon>
        <taxon>Neoptera</taxon>
        <taxon>Endopterygota</taxon>
        <taxon>Coleoptera</taxon>
        <taxon>Polyphaga</taxon>
        <taxon>Cucujiformia</taxon>
        <taxon>Tenebrionidae</taxon>
        <taxon>Pimeliinae</taxon>
        <taxon>Asbolus</taxon>
    </lineage>
</organism>
<evidence type="ECO:0000256" key="2">
    <source>
        <dbReference type="ARBA" id="ARBA00022771"/>
    </source>
</evidence>
<dbReference type="PANTHER" id="PTHR13363">
    <property type="entry name" value="RING FINGER AND SRY DOMAIN-CONTAINING"/>
    <property type="match status" value="1"/>
</dbReference>
<reference evidence="7 8" key="1">
    <citation type="submission" date="2017-03" db="EMBL/GenBank/DDBJ databases">
        <title>Genome of the blue death feigning beetle - Asbolus verrucosus.</title>
        <authorList>
            <person name="Rider S.D."/>
        </authorList>
    </citation>
    <scope>NUCLEOTIDE SEQUENCE [LARGE SCALE GENOMIC DNA]</scope>
    <source>
        <strain evidence="7">Butters</strain>
        <tissue evidence="7">Head and leg muscle</tissue>
    </source>
</reference>
<dbReference type="PROSITE" id="PS50157">
    <property type="entry name" value="ZINC_FINGER_C2H2_2"/>
    <property type="match status" value="1"/>
</dbReference>
<comment type="caution">
    <text evidence="7">The sequence shown here is derived from an EMBL/GenBank/DDBJ whole genome shotgun (WGS) entry which is preliminary data.</text>
</comment>
<evidence type="ECO:0000256" key="5">
    <source>
        <dbReference type="SAM" id="MobiDB-lite"/>
    </source>
</evidence>
<dbReference type="InterPro" id="IPR013320">
    <property type="entry name" value="ConA-like_dom_sf"/>
</dbReference>
<dbReference type="InterPro" id="IPR043136">
    <property type="entry name" value="B30.2/SPRY_sf"/>
</dbReference>
<proteinExistence type="predicted"/>
<dbReference type="GO" id="GO:0008270">
    <property type="term" value="F:zinc ion binding"/>
    <property type="evidence" value="ECO:0007669"/>
    <property type="project" value="UniProtKB-KW"/>
</dbReference>
<evidence type="ECO:0000313" key="7">
    <source>
        <dbReference type="EMBL" id="RZB38761.1"/>
    </source>
</evidence>
<feature type="region of interest" description="Disordered" evidence="5">
    <location>
        <begin position="40"/>
        <end position="87"/>
    </location>
</feature>
<evidence type="ECO:0000259" key="6">
    <source>
        <dbReference type="PROSITE" id="PS50157"/>
    </source>
</evidence>
<dbReference type="Proteomes" id="UP000292052">
    <property type="component" value="Unassembled WGS sequence"/>
</dbReference>
<keyword evidence="1" id="KW-0479">Metal-binding</keyword>
<evidence type="ECO:0000256" key="1">
    <source>
        <dbReference type="ARBA" id="ARBA00022723"/>
    </source>
</evidence>
<feature type="domain" description="C2H2-type" evidence="6">
    <location>
        <begin position="156"/>
        <end position="183"/>
    </location>
</feature>
<dbReference type="Gene3D" id="3.30.160.60">
    <property type="entry name" value="Classic Zinc Finger"/>
    <property type="match status" value="1"/>
</dbReference>
<dbReference type="SUPFAM" id="SSF49899">
    <property type="entry name" value="Concanavalin A-like lectins/glucanases"/>
    <property type="match status" value="1"/>
</dbReference>
<evidence type="ECO:0000313" key="8">
    <source>
        <dbReference type="Proteomes" id="UP000292052"/>
    </source>
</evidence>
<sequence>MDFSSLWNQLLLNTSTVCLRPNSSLIEGIQVITPYVTSSDTNSSLSSESSTPFQENENEVDDDDNEQAEQPTAVDESKEINCDEEDNTQQKKSIQRVRLEVLCMSICAVLYLIVSYSKEEYRCTQCPYTCTTEKAFLRHLRWCDSKDASESNTHLLSCPICGKDRRSEDTLSIHMTKHKQDKHFCCDICKFRTLQLKKPVSPVAPQYYIKSKAPDPLLVDKLVLETLGVIATLVDNEQDPPASMLLLHNIADNEEGFIQEPETDPNVVLFSLIALEKFAQSSQNKTTILKRLQQIHPCPIIVMNNRKYSYLTVNMEKINAMLNTSDVSEYLKISPDGLEARCDAYSFESVRCTAQADSGVWYYEVRIITPGVMQIGHGFV</sequence>
<dbReference type="OrthoDB" id="8685330at2759"/>
<gene>
    <name evidence="7" type="ORF">BDFB_004135</name>
</gene>
<name>A0A482V6C5_ASBVE</name>
<dbReference type="Gene3D" id="2.60.120.920">
    <property type="match status" value="1"/>
</dbReference>